<dbReference type="STRING" id="1408250.Q760_13955"/>
<evidence type="ECO:0000313" key="3">
    <source>
        <dbReference type="Proteomes" id="UP000029833"/>
    </source>
</evidence>
<comment type="caution">
    <text evidence="2">The sequence shown here is derived from an EMBL/GenBank/DDBJ whole genome shotgun (WGS) entry which is preliminary data.</text>
</comment>
<dbReference type="Proteomes" id="UP000029833">
    <property type="component" value="Unassembled WGS sequence"/>
</dbReference>
<dbReference type="OrthoDB" id="9804751at2"/>
<keyword evidence="3" id="KW-1185">Reference proteome</keyword>
<dbReference type="Pfam" id="PF00563">
    <property type="entry name" value="EAL"/>
    <property type="match status" value="1"/>
</dbReference>
<dbReference type="SUPFAM" id="SSF141868">
    <property type="entry name" value="EAL domain-like"/>
    <property type="match status" value="1"/>
</dbReference>
<proteinExistence type="predicted"/>
<dbReference type="InterPro" id="IPR035919">
    <property type="entry name" value="EAL_sf"/>
</dbReference>
<dbReference type="EMBL" id="AXNT01000050">
    <property type="protein sequence ID" value="KGM02383.1"/>
    <property type="molecule type" value="Genomic_DNA"/>
</dbReference>
<accession>A0A0A0B838</accession>
<dbReference type="Gene3D" id="3.20.20.450">
    <property type="entry name" value="EAL domain"/>
    <property type="match status" value="1"/>
</dbReference>
<sequence length="246" mass="27476">MTGDKDALAAQLAAAVDDAISDSARHDWAQHLARERVLVGRQGIFSPRLRPFAYQLSFRPPGTAGAAAPHHATWTELQHERATAHVLRATFGRADLEQVAHGRWMFVRFPRAYLVGDLPVPARPDRLVIEIADNVEVDAEVIAGVRRLRERGFRVAIPGFVSRPGQRRLLPHTDFVKIDVRDLDVEGRPVVELARSYGALLVAEYIEHPWMLHQSRDLGFDLFQGNLLEPSATLDRSAARLLRPVG</sequence>
<protein>
    <submittedName>
        <fullName evidence="2">Diguanylate phosphodiesterase</fullName>
    </submittedName>
</protein>
<dbReference type="AlphaFoldDB" id="A0A0A0B838"/>
<feature type="domain" description="EAL" evidence="1">
    <location>
        <begin position="20"/>
        <end position="236"/>
    </location>
</feature>
<evidence type="ECO:0000259" key="1">
    <source>
        <dbReference type="SMART" id="SM00052"/>
    </source>
</evidence>
<dbReference type="SMART" id="SM00052">
    <property type="entry name" value="EAL"/>
    <property type="match status" value="1"/>
</dbReference>
<name>A0A0A0B838_9CELL</name>
<dbReference type="InterPro" id="IPR001633">
    <property type="entry name" value="EAL_dom"/>
</dbReference>
<dbReference type="RefSeq" id="WP_034628957.1">
    <property type="nucleotide sequence ID" value="NZ_AXNT01000050.1"/>
</dbReference>
<gene>
    <name evidence="2" type="ORF">Q760_13955</name>
</gene>
<organism evidence="2 3">
    <name type="scientific">Cellulomonas cellasea DSM 20118</name>
    <dbReference type="NCBI Taxonomy" id="1408250"/>
    <lineage>
        <taxon>Bacteria</taxon>
        <taxon>Bacillati</taxon>
        <taxon>Actinomycetota</taxon>
        <taxon>Actinomycetes</taxon>
        <taxon>Micrococcales</taxon>
        <taxon>Cellulomonadaceae</taxon>
        <taxon>Cellulomonas</taxon>
    </lineage>
</organism>
<reference evidence="2 3" key="1">
    <citation type="submission" date="2013-10" db="EMBL/GenBank/DDBJ databases">
        <authorList>
            <person name="Wang G."/>
            <person name="Zhuang W."/>
        </authorList>
    </citation>
    <scope>NUCLEOTIDE SEQUENCE [LARGE SCALE GENOMIC DNA]</scope>
    <source>
        <strain evidence="2 3">DSM 20118</strain>
    </source>
</reference>
<evidence type="ECO:0000313" key="2">
    <source>
        <dbReference type="EMBL" id="KGM02383.1"/>
    </source>
</evidence>